<sequence>MSLRVVPPLSLQDWRLRFGIKSAGPVDKRQNAELHVKSSQGSQNTAWASLFCRSTPIKQTQNILRPLQAEQKHGHGHDLELRIILNIECYSTVQLDPLPSRIKPTVRLNQLPLRSAGVIDHIESLSPSDTIAQRLGELGFVPGEPVKVIAFGPLGGDPMAVEIGFTRFALRCAEANRVVLKDMPANPNAACPAHPHESSHTTAPQA</sequence>
<organism evidence="3 4">
    <name type="scientific">Acetobacter orientalis</name>
    <dbReference type="NCBI Taxonomy" id="146474"/>
    <lineage>
        <taxon>Bacteria</taxon>
        <taxon>Pseudomonadati</taxon>
        <taxon>Pseudomonadota</taxon>
        <taxon>Alphaproteobacteria</taxon>
        <taxon>Acetobacterales</taxon>
        <taxon>Acetobacteraceae</taxon>
        <taxon>Acetobacter</taxon>
    </lineage>
</organism>
<dbReference type="Pfam" id="PF04023">
    <property type="entry name" value="FeoA"/>
    <property type="match status" value="1"/>
</dbReference>
<dbReference type="Gene3D" id="2.30.30.90">
    <property type="match status" value="1"/>
</dbReference>
<dbReference type="Proteomes" id="UP000270034">
    <property type="component" value="Chromosome"/>
</dbReference>
<reference evidence="3 4" key="1">
    <citation type="submission" date="2018-02" db="EMBL/GenBank/DDBJ databases">
        <title>Acetobacter orientalis genome.</title>
        <authorList>
            <person name="Nakashima N."/>
            <person name="Tamura T."/>
        </authorList>
    </citation>
    <scope>NUCLEOTIDE SEQUENCE [LARGE SCALE GENOMIC DNA]</scope>
    <source>
        <strain evidence="3 4">FAN1</strain>
    </source>
</reference>
<dbReference type="PANTHER" id="PTHR42954:SF2">
    <property type="entry name" value="FE(2+) TRANSPORT PROTEIN A"/>
    <property type="match status" value="1"/>
</dbReference>
<dbReference type="InterPro" id="IPR008988">
    <property type="entry name" value="Transcriptional_repressor_C"/>
</dbReference>
<proteinExistence type="predicted"/>
<evidence type="ECO:0000259" key="2">
    <source>
        <dbReference type="SMART" id="SM00899"/>
    </source>
</evidence>
<evidence type="ECO:0000313" key="4">
    <source>
        <dbReference type="Proteomes" id="UP000270034"/>
    </source>
</evidence>
<name>A0A2Z5ZLC1_9PROT</name>
<dbReference type="SMART" id="SM00899">
    <property type="entry name" value="FeoA"/>
    <property type="match status" value="1"/>
</dbReference>
<feature type="domain" description="Ferrous iron transporter FeoA-like" evidence="2">
    <location>
        <begin position="106"/>
        <end position="182"/>
    </location>
</feature>
<evidence type="ECO:0000256" key="1">
    <source>
        <dbReference type="ARBA" id="ARBA00023004"/>
    </source>
</evidence>
<accession>A0A2Z5ZLC1</accession>
<dbReference type="GO" id="GO:0046914">
    <property type="term" value="F:transition metal ion binding"/>
    <property type="evidence" value="ECO:0007669"/>
    <property type="project" value="InterPro"/>
</dbReference>
<evidence type="ECO:0000313" key="3">
    <source>
        <dbReference type="EMBL" id="BBC81213.1"/>
    </source>
</evidence>
<dbReference type="InterPro" id="IPR052713">
    <property type="entry name" value="FeoA"/>
</dbReference>
<protein>
    <submittedName>
        <fullName evidence="3">Fe2+ transport protein A FeoA</fullName>
    </submittedName>
</protein>
<dbReference type="KEGG" id="aot:AcetOri_orf04349"/>
<dbReference type="InterPro" id="IPR007167">
    <property type="entry name" value="Fe-transptr_FeoA-like"/>
</dbReference>
<dbReference type="InterPro" id="IPR038157">
    <property type="entry name" value="FeoA_core_dom"/>
</dbReference>
<dbReference type="GeneID" id="84016048"/>
<gene>
    <name evidence="3" type="ORF">AcetOrient_orf04349</name>
</gene>
<dbReference type="SUPFAM" id="SSF50037">
    <property type="entry name" value="C-terminal domain of transcriptional repressors"/>
    <property type="match status" value="1"/>
</dbReference>
<dbReference type="EMBL" id="AP018515">
    <property type="protein sequence ID" value="BBC81213.1"/>
    <property type="molecule type" value="Genomic_DNA"/>
</dbReference>
<dbReference type="RefSeq" id="WP_307188427.1">
    <property type="nucleotide sequence ID" value="NZ_BAMX01000026.1"/>
</dbReference>
<dbReference type="PANTHER" id="PTHR42954">
    <property type="entry name" value="FE(2+) TRANSPORT PROTEIN A"/>
    <property type="match status" value="1"/>
</dbReference>
<dbReference type="AlphaFoldDB" id="A0A2Z5ZLC1"/>
<keyword evidence="1" id="KW-0408">Iron</keyword>